<proteinExistence type="predicted"/>
<sequence>MSNLDKLEIARLALDYLISIQTSENATHALRRLEAEAEKGADPDTFGALYRIIFKEIEASVLSGNEDIQKPED</sequence>
<dbReference type="AlphaFoldDB" id="A0A841GMD5"/>
<dbReference type="Proteomes" id="UP000585721">
    <property type="component" value="Unassembled WGS sequence"/>
</dbReference>
<evidence type="ECO:0000313" key="2">
    <source>
        <dbReference type="Proteomes" id="UP000585721"/>
    </source>
</evidence>
<keyword evidence="2" id="KW-1185">Reference proteome</keyword>
<gene>
    <name evidence="1" type="ORF">HNR75_002223</name>
</gene>
<protein>
    <submittedName>
        <fullName evidence="1">Uncharacterized protein</fullName>
    </submittedName>
</protein>
<dbReference type="RefSeq" id="WP_188027013.1">
    <property type="nucleotide sequence ID" value="NZ_JACHGR010000007.1"/>
</dbReference>
<name>A0A841GMD5_9GAMM</name>
<reference evidence="1 2" key="1">
    <citation type="submission" date="2020-08" db="EMBL/GenBank/DDBJ databases">
        <title>Genomic Encyclopedia of Type Strains, Phase IV (KMG-IV): sequencing the most valuable type-strain genomes for metagenomic binning, comparative biology and taxonomic classification.</title>
        <authorList>
            <person name="Goeker M."/>
        </authorList>
    </citation>
    <scope>NUCLEOTIDE SEQUENCE [LARGE SCALE GENOMIC DNA]</scope>
    <source>
        <strain evidence="1 2">DSM 22975</strain>
    </source>
</reference>
<organism evidence="1 2">
    <name type="scientific">Tolumonas osonensis</name>
    <dbReference type="NCBI Taxonomy" id="675874"/>
    <lineage>
        <taxon>Bacteria</taxon>
        <taxon>Pseudomonadati</taxon>
        <taxon>Pseudomonadota</taxon>
        <taxon>Gammaproteobacteria</taxon>
        <taxon>Aeromonadales</taxon>
        <taxon>Aeromonadaceae</taxon>
        <taxon>Tolumonas</taxon>
    </lineage>
</organism>
<dbReference type="EMBL" id="JACHGR010000007">
    <property type="protein sequence ID" value="MBB6056291.1"/>
    <property type="molecule type" value="Genomic_DNA"/>
</dbReference>
<evidence type="ECO:0000313" key="1">
    <source>
        <dbReference type="EMBL" id="MBB6056291.1"/>
    </source>
</evidence>
<accession>A0A841GMD5</accession>
<comment type="caution">
    <text evidence="1">The sequence shown here is derived from an EMBL/GenBank/DDBJ whole genome shotgun (WGS) entry which is preliminary data.</text>
</comment>